<dbReference type="InterPro" id="IPR005828">
    <property type="entry name" value="MFS_sugar_transport-like"/>
</dbReference>
<feature type="transmembrane region" description="Helical" evidence="7">
    <location>
        <begin position="166"/>
        <end position="189"/>
    </location>
</feature>
<comment type="caution">
    <text evidence="9">The sequence shown here is derived from an EMBL/GenBank/DDBJ whole genome shotgun (WGS) entry which is preliminary data.</text>
</comment>
<evidence type="ECO:0000256" key="5">
    <source>
        <dbReference type="ARBA" id="ARBA00023136"/>
    </source>
</evidence>
<feature type="transmembrane region" description="Helical" evidence="7">
    <location>
        <begin position="40"/>
        <end position="57"/>
    </location>
</feature>
<keyword evidence="4 7" id="KW-1133">Transmembrane helix</keyword>
<sequence length="546" mass="58608">MSSRRFGKASAFKDHITKPLLAIVLFTGFAGLQVGYDTSWWSAIIALPQFAGLFGGGKLSTPIGTFRVISTTEQSISTAFPYVFQLIGGVCGGQISHKYGRIAPLYIIAAGFIGATVIQMTSSINGYRFWQIVAGKLVVATAAGAGLVSVPLYIAEIAPVQVRGALVGIVAWAVVLGNLLSACVMYGVSDKIGQIVWLLPMGLQLPVPILILVFARWLPESPRWLLDQDRPDEALVCLARVRTRSSRAAIKAEFGTMRTTVAEEAAKAKGTWTDLFRGPNRLRTHIATGVSSFGPAQGFSFITGYLVLFFVQLGFENPLLLNVYVSLVVVGIVMISSFAQDFIGRRTLLLGSTVAMGAAMFSLAAVTTKTPVPSGSAADGCLFTIFLWVVGYTLAWASGPVIVGTEVPAQNVRDKTYAASIFCTSAVQAISAGVNAPLQKKLGGQIGFICKSRLIPLAIRSKPNQQSVDGAFSAIALVWLYFLLPDLKNKSMDQIDWLFDQKIPLRKMGSTQVPEILQRGQAQRSVDLSGEETGKNGGSVEHFEKL</sequence>
<evidence type="ECO:0000256" key="7">
    <source>
        <dbReference type="SAM" id="Phobius"/>
    </source>
</evidence>
<dbReference type="AlphaFoldDB" id="A0A8K0NMI0"/>
<feature type="transmembrane region" description="Helical" evidence="7">
    <location>
        <begin position="16"/>
        <end position="34"/>
    </location>
</feature>
<dbReference type="PROSITE" id="PS50850">
    <property type="entry name" value="MFS"/>
    <property type="match status" value="1"/>
</dbReference>
<feature type="transmembrane region" description="Helical" evidence="7">
    <location>
        <begin position="195"/>
        <end position="215"/>
    </location>
</feature>
<feature type="domain" description="Major facilitator superfamily (MFS) profile" evidence="8">
    <location>
        <begin position="23"/>
        <end position="488"/>
    </location>
</feature>
<feature type="transmembrane region" description="Helical" evidence="7">
    <location>
        <begin position="385"/>
        <end position="404"/>
    </location>
</feature>
<evidence type="ECO:0000256" key="3">
    <source>
        <dbReference type="ARBA" id="ARBA00022692"/>
    </source>
</evidence>
<reference evidence="9" key="1">
    <citation type="submission" date="2020-04" db="EMBL/GenBank/DDBJ databases">
        <title>Analysis of mating type loci in Filobasidium floriforme.</title>
        <authorList>
            <person name="Nowrousian M."/>
        </authorList>
    </citation>
    <scope>NUCLEOTIDE SEQUENCE</scope>
    <source>
        <strain evidence="9">CBS 6242</strain>
    </source>
</reference>
<evidence type="ECO:0000313" key="9">
    <source>
        <dbReference type="EMBL" id="KAG7528497.1"/>
    </source>
</evidence>
<comment type="similarity">
    <text evidence="2">Belongs to the major facilitator superfamily. Sugar transporter (TC 2.A.1.1) family.</text>
</comment>
<feature type="transmembrane region" description="Helical" evidence="7">
    <location>
        <begin position="416"/>
        <end position="434"/>
    </location>
</feature>
<keyword evidence="10" id="KW-1185">Reference proteome</keyword>
<keyword evidence="5 7" id="KW-0472">Membrane</keyword>
<accession>A0A8K0NMI0</accession>
<evidence type="ECO:0000256" key="2">
    <source>
        <dbReference type="ARBA" id="ARBA00010992"/>
    </source>
</evidence>
<dbReference type="PANTHER" id="PTHR48022:SF27">
    <property type="entry name" value="MAJOR FACILITATOR SUPERFAMILY (MFS) PROFILE DOMAIN-CONTAINING PROTEIN"/>
    <property type="match status" value="1"/>
</dbReference>
<dbReference type="InterPro" id="IPR050360">
    <property type="entry name" value="MFS_Sugar_Transporters"/>
</dbReference>
<gene>
    <name evidence="9" type="ORF">FFLO_06120</name>
</gene>
<proteinExistence type="inferred from homology"/>
<dbReference type="Pfam" id="PF00083">
    <property type="entry name" value="Sugar_tr"/>
    <property type="match status" value="1"/>
</dbReference>
<dbReference type="Gene3D" id="1.20.1250.20">
    <property type="entry name" value="MFS general substrate transporter like domains"/>
    <property type="match status" value="1"/>
</dbReference>
<organism evidence="9 10">
    <name type="scientific">Filobasidium floriforme</name>
    <dbReference type="NCBI Taxonomy" id="5210"/>
    <lineage>
        <taxon>Eukaryota</taxon>
        <taxon>Fungi</taxon>
        <taxon>Dikarya</taxon>
        <taxon>Basidiomycota</taxon>
        <taxon>Agaricomycotina</taxon>
        <taxon>Tremellomycetes</taxon>
        <taxon>Filobasidiales</taxon>
        <taxon>Filobasidiaceae</taxon>
        <taxon>Filobasidium</taxon>
    </lineage>
</organism>
<dbReference type="GO" id="GO:0016020">
    <property type="term" value="C:membrane"/>
    <property type="evidence" value="ECO:0007669"/>
    <property type="project" value="UniProtKB-SubCell"/>
</dbReference>
<dbReference type="InterPro" id="IPR020846">
    <property type="entry name" value="MFS_dom"/>
</dbReference>
<evidence type="ECO:0000256" key="1">
    <source>
        <dbReference type="ARBA" id="ARBA00004141"/>
    </source>
</evidence>
<dbReference type="GO" id="GO:0005351">
    <property type="term" value="F:carbohydrate:proton symporter activity"/>
    <property type="evidence" value="ECO:0007669"/>
    <property type="project" value="TreeGrafter"/>
</dbReference>
<name>A0A8K0NMI0_9TREE</name>
<dbReference type="EMBL" id="JABELV010000180">
    <property type="protein sequence ID" value="KAG7528497.1"/>
    <property type="molecule type" value="Genomic_DNA"/>
</dbReference>
<dbReference type="SUPFAM" id="SSF103473">
    <property type="entry name" value="MFS general substrate transporter"/>
    <property type="match status" value="1"/>
</dbReference>
<feature type="transmembrane region" description="Helical" evidence="7">
    <location>
        <begin position="319"/>
        <end position="339"/>
    </location>
</feature>
<comment type="subcellular location">
    <subcellularLocation>
        <location evidence="1">Membrane</location>
        <topology evidence="1">Multi-pass membrane protein</topology>
    </subcellularLocation>
</comment>
<dbReference type="InterPro" id="IPR036259">
    <property type="entry name" value="MFS_trans_sf"/>
</dbReference>
<feature type="region of interest" description="Disordered" evidence="6">
    <location>
        <begin position="519"/>
        <end position="546"/>
    </location>
</feature>
<feature type="transmembrane region" description="Helical" evidence="7">
    <location>
        <begin position="286"/>
        <end position="313"/>
    </location>
</feature>
<dbReference type="OrthoDB" id="6612291at2759"/>
<protein>
    <recommendedName>
        <fullName evidence="8">Major facilitator superfamily (MFS) profile domain-containing protein</fullName>
    </recommendedName>
</protein>
<feature type="transmembrane region" description="Helical" evidence="7">
    <location>
        <begin position="348"/>
        <end position="365"/>
    </location>
</feature>
<evidence type="ECO:0000313" key="10">
    <source>
        <dbReference type="Proteomes" id="UP000812966"/>
    </source>
</evidence>
<dbReference type="PANTHER" id="PTHR48022">
    <property type="entry name" value="PLASTIDIC GLUCOSE TRANSPORTER 4"/>
    <property type="match status" value="1"/>
</dbReference>
<evidence type="ECO:0000256" key="4">
    <source>
        <dbReference type="ARBA" id="ARBA00022989"/>
    </source>
</evidence>
<evidence type="ECO:0000259" key="8">
    <source>
        <dbReference type="PROSITE" id="PS50850"/>
    </source>
</evidence>
<evidence type="ECO:0000256" key="6">
    <source>
        <dbReference type="SAM" id="MobiDB-lite"/>
    </source>
</evidence>
<dbReference type="Proteomes" id="UP000812966">
    <property type="component" value="Unassembled WGS sequence"/>
</dbReference>
<feature type="transmembrane region" description="Helical" evidence="7">
    <location>
        <begin position="130"/>
        <end position="154"/>
    </location>
</feature>
<keyword evidence="3 7" id="KW-0812">Transmembrane</keyword>
<feature type="transmembrane region" description="Helical" evidence="7">
    <location>
        <begin position="105"/>
        <end position="124"/>
    </location>
</feature>